<dbReference type="EMBL" id="VBAI01000181">
    <property type="protein sequence ID" value="TMJ08760.1"/>
    <property type="molecule type" value="Genomic_DNA"/>
</dbReference>
<dbReference type="Proteomes" id="UP000315217">
    <property type="component" value="Unassembled WGS sequence"/>
</dbReference>
<dbReference type="Pfam" id="PF02515">
    <property type="entry name" value="CoA_transf_3"/>
    <property type="match status" value="1"/>
</dbReference>
<dbReference type="PANTHER" id="PTHR48207">
    <property type="entry name" value="SUCCINATE--HYDROXYMETHYLGLUTARATE COA-TRANSFERASE"/>
    <property type="match status" value="1"/>
</dbReference>
<dbReference type="SUPFAM" id="SSF89796">
    <property type="entry name" value="CoA-transferase family III (CaiB/BaiF)"/>
    <property type="match status" value="1"/>
</dbReference>
<dbReference type="Gene3D" id="3.40.50.10540">
    <property type="entry name" value="Crotonobetainyl-coa:carnitine coa-transferase, domain 1"/>
    <property type="match status" value="1"/>
</dbReference>
<evidence type="ECO:0000313" key="4">
    <source>
        <dbReference type="Proteomes" id="UP000315217"/>
    </source>
</evidence>
<evidence type="ECO:0000256" key="2">
    <source>
        <dbReference type="SAM" id="MobiDB-lite"/>
    </source>
</evidence>
<proteinExistence type="predicted"/>
<name>A0A537LLB4_9BACT</name>
<dbReference type="InterPro" id="IPR023606">
    <property type="entry name" value="CoA-Trfase_III_dom_1_sf"/>
</dbReference>
<dbReference type="AlphaFoldDB" id="A0A537LLB4"/>
<evidence type="ECO:0000256" key="1">
    <source>
        <dbReference type="ARBA" id="ARBA00022679"/>
    </source>
</evidence>
<dbReference type="InterPro" id="IPR050483">
    <property type="entry name" value="CoA-transferase_III_domain"/>
</dbReference>
<comment type="caution">
    <text evidence="3">The sequence shown here is derived from an EMBL/GenBank/DDBJ whole genome shotgun (WGS) entry which is preliminary data.</text>
</comment>
<keyword evidence="1 3" id="KW-0808">Transferase</keyword>
<dbReference type="InterPro" id="IPR003673">
    <property type="entry name" value="CoA-Trfase_fam_III"/>
</dbReference>
<dbReference type="GO" id="GO:0008410">
    <property type="term" value="F:CoA-transferase activity"/>
    <property type="evidence" value="ECO:0007669"/>
    <property type="project" value="TreeGrafter"/>
</dbReference>
<dbReference type="PANTHER" id="PTHR48207:SF3">
    <property type="entry name" value="SUCCINATE--HYDROXYMETHYLGLUTARATE COA-TRANSFERASE"/>
    <property type="match status" value="1"/>
</dbReference>
<protein>
    <submittedName>
        <fullName evidence="3">CoA transferase</fullName>
    </submittedName>
</protein>
<feature type="region of interest" description="Disordered" evidence="2">
    <location>
        <begin position="364"/>
        <end position="383"/>
    </location>
</feature>
<dbReference type="Gene3D" id="3.30.1540.10">
    <property type="entry name" value="formyl-coa transferase, domain 3"/>
    <property type="match status" value="1"/>
</dbReference>
<accession>A0A537LLB4</accession>
<evidence type="ECO:0000313" key="3">
    <source>
        <dbReference type="EMBL" id="TMJ08760.1"/>
    </source>
</evidence>
<reference evidence="3 4" key="1">
    <citation type="journal article" date="2019" name="Nat. Microbiol.">
        <title>Mediterranean grassland soil C-N compound turnover is dependent on rainfall and depth, and is mediated by genomically divergent microorganisms.</title>
        <authorList>
            <person name="Diamond S."/>
            <person name="Andeer P.F."/>
            <person name="Li Z."/>
            <person name="Crits-Christoph A."/>
            <person name="Burstein D."/>
            <person name="Anantharaman K."/>
            <person name="Lane K.R."/>
            <person name="Thomas B.C."/>
            <person name="Pan C."/>
            <person name="Northen T.R."/>
            <person name="Banfield J.F."/>
        </authorList>
    </citation>
    <scope>NUCLEOTIDE SEQUENCE [LARGE SCALE GENOMIC DNA]</scope>
    <source>
        <strain evidence="3">NP_1</strain>
    </source>
</reference>
<organism evidence="3 4">
    <name type="scientific">Candidatus Segetimicrobium genomatis</name>
    <dbReference type="NCBI Taxonomy" id="2569760"/>
    <lineage>
        <taxon>Bacteria</taxon>
        <taxon>Bacillati</taxon>
        <taxon>Candidatus Sysuimicrobiota</taxon>
        <taxon>Candidatus Sysuimicrobiia</taxon>
        <taxon>Candidatus Sysuimicrobiales</taxon>
        <taxon>Candidatus Segetimicrobiaceae</taxon>
        <taxon>Candidatus Segetimicrobium</taxon>
    </lineage>
</organism>
<gene>
    <name evidence="3" type="ORF">E6G98_11350</name>
</gene>
<dbReference type="InterPro" id="IPR044855">
    <property type="entry name" value="CoA-Trfase_III_dom3_sf"/>
</dbReference>
<sequence>MTQIDGNAGTRERGNAGPLEDLLVVDLTRALAGPFCTLMLSDFGARVIKVETPDGGDDTRGWGPPFLGKESAYFLSVNRNKESLALNLKDARGVTILRRLLARADVLVENYRPGTMDRFGLGYQAMHTEFPRLVYVSISGFGQDGPFRERTAYDLILQGLGGLMGITGEEGGPPVKVGVAIGDICAGMYAAFGVLAALRVRERTGHGQLVDAALLDGQISWLTYNAGIYFATGDEPGRLGSAHPTIVPYQAFRTKDGFINVAVGSEAIWRRFCEIVDPALAEDAQYATNRDRVAHRQVLVGHLQRIFEARPTSAWAKALDEAGVPNGPILSLAEVFAHPQVRHRRMLAEMNHPTAGRIKQTGLPIKLSDTPGRLRTPPPTLGQHTDAILRELGISDADIKELRREKVI</sequence>